<feature type="domain" description="Ig-like" evidence="2">
    <location>
        <begin position="22"/>
        <end position="124"/>
    </location>
</feature>
<feature type="chain" id="PRO_5029872789" evidence="1">
    <location>
        <begin position="21"/>
        <end position="124"/>
    </location>
</feature>
<evidence type="ECO:0000256" key="1">
    <source>
        <dbReference type="SAM" id="SignalP"/>
    </source>
</evidence>
<organism evidence="3 4">
    <name type="scientific">Grallaria varia</name>
    <name type="common">variegated antpitta</name>
    <dbReference type="NCBI Taxonomy" id="117165"/>
    <lineage>
        <taxon>Eukaryota</taxon>
        <taxon>Metazoa</taxon>
        <taxon>Chordata</taxon>
        <taxon>Craniata</taxon>
        <taxon>Vertebrata</taxon>
        <taxon>Euteleostomi</taxon>
        <taxon>Archelosauria</taxon>
        <taxon>Archosauria</taxon>
        <taxon>Dinosauria</taxon>
        <taxon>Saurischia</taxon>
        <taxon>Theropoda</taxon>
        <taxon>Coelurosauria</taxon>
        <taxon>Aves</taxon>
        <taxon>Neognathae</taxon>
        <taxon>Neoaves</taxon>
        <taxon>Telluraves</taxon>
        <taxon>Australaves</taxon>
        <taxon>Passeriformes</taxon>
        <taxon>Formicariidae</taxon>
        <taxon>Grallaria</taxon>
    </lineage>
</organism>
<evidence type="ECO:0000313" key="4">
    <source>
        <dbReference type="Proteomes" id="UP000591535"/>
    </source>
</evidence>
<dbReference type="SMART" id="SM00406">
    <property type="entry name" value="IGv"/>
    <property type="match status" value="1"/>
</dbReference>
<sequence>MAPGFMILLLLGMVGTACRAQPVLTQPSSLFVLPGQSARLFCILSPQYNITEFGISWFQERPGHSLRYLLYYYSEQVKHKPDNTPDRISATKDLTSNACILTIASACQEDNGTYYCALTPAFKW</sequence>
<evidence type="ECO:0000313" key="3">
    <source>
        <dbReference type="EMBL" id="NXG26188.1"/>
    </source>
</evidence>
<dbReference type="InterPro" id="IPR050150">
    <property type="entry name" value="IgV_Light_Chain"/>
</dbReference>
<dbReference type="PANTHER" id="PTHR23267">
    <property type="entry name" value="IMMUNOGLOBULIN LIGHT CHAIN"/>
    <property type="match status" value="1"/>
</dbReference>
<dbReference type="EMBL" id="VWZG01013353">
    <property type="protein sequence ID" value="NXG26188.1"/>
    <property type="molecule type" value="Genomic_DNA"/>
</dbReference>
<dbReference type="InterPro" id="IPR007110">
    <property type="entry name" value="Ig-like_dom"/>
</dbReference>
<dbReference type="Proteomes" id="UP000591535">
    <property type="component" value="Unassembled WGS sequence"/>
</dbReference>
<feature type="non-terminal residue" evidence="3">
    <location>
        <position position="1"/>
    </location>
</feature>
<proteinExistence type="predicted"/>
<dbReference type="SMART" id="SM00409">
    <property type="entry name" value="IG"/>
    <property type="match status" value="1"/>
</dbReference>
<dbReference type="InterPro" id="IPR003599">
    <property type="entry name" value="Ig_sub"/>
</dbReference>
<name>A0A7K9AEZ3_9PASS</name>
<dbReference type="PROSITE" id="PS50835">
    <property type="entry name" value="IG_LIKE"/>
    <property type="match status" value="1"/>
</dbReference>
<feature type="non-terminal residue" evidence="3">
    <location>
        <position position="124"/>
    </location>
</feature>
<dbReference type="AlphaFoldDB" id="A0A7K9AEZ3"/>
<dbReference type="Gene3D" id="2.60.40.10">
    <property type="entry name" value="Immunoglobulins"/>
    <property type="match status" value="1"/>
</dbReference>
<dbReference type="Pfam" id="PF07686">
    <property type="entry name" value="V-set"/>
    <property type="match status" value="1"/>
</dbReference>
<feature type="signal peptide" evidence="1">
    <location>
        <begin position="1"/>
        <end position="20"/>
    </location>
</feature>
<dbReference type="InterPro" id="IPR013783">
    <property type="entry name" value="Ig-like_fold"/>
</dbReference>
<protein>
    <submittedName>
        <fullName evidence="3">VPRE3 protein</fullName>
    </submittedName>
</protein>
<dbReference type="InterPro" id="IPR036179">
    <property type="entry name" value="Ig-like_dom_sf"/>
</dbReference>
<comment type="caution">
    <text evidence="3">The sequence shown here is derived from an EMBL/GenBank/DDBJ whole genome shotgun (WGS) entry which is preliminary data.</text>
</comment>
<keyword evidence="4" id="KW-1185">Reference proteome</keyword>
<gene>
    <name evidence="3" type="primary">Vpreb3</name>
    <name evidence="3" type="ORF">GRAVAR_R04470</name>
</gene>
<dbReference type="SUPFAM" id="SSF48726">
    <property type="entry name" value="Immunoglobulin"/>
    <property type="match status" value="1"/>
</dbReference>
<reference evidence="3 4" key="1">
    <citation type="submission" date="2019-09" db="EMBL/GenBank/DDBJ databases">
        <title>Bird 10,000 Genomes (B10K) Project - Family phase.</title>
        <authorList>
            <person name="Zhang G."/>
        </authorList>
    </citation>
    <scope>NUCLEOTIDE SEQUENCE [LARGE SCALE GENOMIC DNA]</scope>
    <source>
        <strain evidence="3">B10K-DU-001-02</strain>
        <tissue evidence="3">Muscle</tissue>
    </source>
</reference>
<dbReference type="InterPro" id="IPR013106">
    <property type="entry name" value="Ig_V-set"/>
</dbReference>
<keyword evidence="1" id="KW-0732">Signal</keyword>
<evidence type="ECO:0000259" key="2">
    <source>
        <dbReference type="PROSITE" id="PS50835"/>
    </source>
</evidence>
<accession>A0A7K9AEZ3</accession>